<gene>
    <name evidence="1" type="ORF">KSP40_PGU008162</name>
</gene>
<dbReference type="Proteomes" id="UP001412067">
    <property type="component" value="Unassembled WGS sequence"/>
</dbReference>
<proteinExistence type="predicted"/>
<accession>A0ABR2LNF5</accession>
<evidence type="ECO:0000313" key="2">
    <source>
        <dbReference type="Proteomes" id="UP001412067"/>
    </source>
</evidence>
<sequence>MAATQLSCIFSQRSRTLSRLPSSPLGDRGCPLLVPFLRRLEASPFSLITASILPYRYLHFLDLRLEGRARRYRPGTAWRRRRLLAIRLMRTFPHRSISCLSAARSSSTA</sequence>
<dbReference type="EMBL" id="JBBWWR010000017">
    <property type="protein sequence ID" value="KAK8945612.1"/>
    <property type="molecule type" value="Genomic_DNA"/>
</dbReference>
<comment type="caution">
    <text evidence="1">The sequence shown here is derived from an EMBL/GenBank/DDBJ whole genome shotgun (WGS) entry which is preliminary data.</text>
</comment>
<organism evidence="1 2">
    <name type="scientific">Platanthera guangdongensis</name>
    <dbReference type="NCBI Taxonomy" id="2320717"/>
    <lineage>
        <taxon>Eukaryota</taxon>
        <taxon>Viridiplantae</taxon>
        <taxon>Streptophyta</taxon>
        <taxon>Embryophyta</taxon>
        <taxon>Tracheophyta</taxon>
        <taxon>Spermatophyta</taxon>
        <taxon>Magnoliopsida</taxon>
        <taxon>Liliopsida</taxon>
        <taxon>Asparagales</taxon>
        <taxon>Orchidaceae</taxon>
        <taxon>Orchidoideae</taxon>
        <taxon>Orchideae</taxon>
        <taxon>Orchidinae</taxon>
        <taxon>Platanthera</taxon>
    </lineage>
</organism>
<reference evidence="1 2" key="1">
    <citation type="journal article" date="2022" name="Nat. Plants">
        <title>Genomes of leafy and leafless Platanthera orchids illuminate the evolution of mycoheterotrophy.</title>
        <authorList>
            <person name="Li M.H."/>
            <person name="Liu K.W."/>
            <person name="Li Z."/>
            <person name="Lu H.C."/>
            <person name="Ye Q.L."/>
            <person name="Zhang D."/>
            <person name="Wang J.Y."/>
            <person name="Li Y.F."/>
            <person name="Zhong Z.M."/>
            <person name="Liu X."/>
            <person name="Yu X."/>
            <person name="Liu D.K."/>
            <person name="Tu X.D."/>
            <person name="Liu B."/>
            <person name="Hao Y."/>
            <person name="Liao X.Y."/>
            <person name="Jiang Y.T."/>
            <person name="Sun W.H."/>
            <person name="Chen J."/>
            <person name="Chen Y.Q."/>
            <person name="Ai Y."/>
            <person name="Zhai J.W."/>
            <person name="Wu S.S."/>
            <person name="Zhou Z."/>
            <person name="Hsiao Y.Y."/>
            <person name="Wu W.L."/>
            <person name="Chen Y.Y."/>
            <person name="Lin Y.F."/>
            <person name="Hsu J.L."/>
            <person name="Li C.Y."/>
            <person name="Wang Z.W."/>
            <person name="Zhao X."/>
            <person name="Zhong W.Y."/>
            <person name="Ma X.K."/>
            <person name="Ma L."/>
            <person name="Huang J."/>
            <person name="Chen G.Z."/>
            <person name="Huang M.Z."/>
            <person name="Huang L."/>
            <person name="Peng D.H."/>
            <person name="Luo Y.B."/>
            <person name="Zou S.Q."/>
            <person name="Chen S.P."/>
            <person name="Lan S."/>
            <person name="Tsai W.C."/>
            <person name="Van de Peer Y."/>
            <person name="Liu Z.J."/>
        </authorList>
    </citation>
    <scope>NUCLEOTIDE SEQUENCE [LARGE SCALE GENOMIC DNA]</scope>
    <source>
        <strain evidence="1">Lor288</strain>
    </source>
</reference>
<keyword evidence="2" id="KW-1185">Reference proteome</keyword>
<name>A0ABR2LNF5_9ASPA</name>
<evidence type="ECO:0000313" key="1">
    <source>
        <dbReference type="EMBL" id="KAK8945612.1"/>
    </source>
</evidence>
<protein>
    <submittedName>
        <fullName evidence="1">Uncharacterized protein</fullName>
    </submittedName>
</protein>